<dbReference type="Proteomes" id="UP000887580">
    <property type="component" value="Unplaced"/>
</dbReference>
<evidence type="ECO:0000313" key="1">
    <source>
        <dbReference type="Proteomes" id="UP000887580"/>
    </source>
</evidence>
<evidence type="ECO:0000313" key="2">
    <source>
        <dbReference type="WBParaSite" id="PS1159_v2.g5603.t1"/>
    </source>
</evidence>
<accession>A0AC35GJE4</accession>
<organism evidence="1 2">
    <name type="scientific">Panagrolaimus sp. PS1159</name>
    <dbReference type="NCBI Taxonomy" id="55785"/>
    <lineage>
        <taxon>Eukaryota</taxon>
        <taxon>Metazoa</taxon>
        <taxon>Ecdysozoa</taxon>
        <taxon>Nematoda</taxon>
        <taxon>Chromadorea</taxon>
        <taxon>Rhabditida</taxon>
        <taxon>Tylenchina</taxon>
        <taxon>Panagrolaimomorpha</taxon>
        <taxon>Panagrolaimoidea</taxon>
        <taxon>Panagrolaimidae</taxon>
        <taxon>Panagrolaimus</taxon>
    </lineage>
</organism>
<dbReference type="WBParaSite" id="PS1159_v2.g5603.t1">
    <property type="protein sequence ID" value="PS1159_v2.g5603.t1"/>
    <property type="gene ID" value="PS1159_v2.g5603"/>
</dbReference>
<name>A0AC35GJE4_9BILA</name>
<proteinExistence type="predicted"/>
<reference evidence="2" key="1">
    <citation type="submission" date="2022-11" db="UniProtKB">
        <authorList>
            <consortium name="WormBaseParasite"/>
        </authorList>
    </citation>
    <scope>IDENTIFICATION</scope>
</reference>
<protein>
    <submittedName>
        <fullName evidence="2">Uncharacterized protein</fullName>
    </submittedName>
</protein>
<sequence>CGFFKRDRPHYEKAELNKGATNGDYYADNSARYAQPHTYSPDRHGTHV</sequence>